<sequence length="239" mass="27145">MLMVKDIIDSGGDGLEATPAIFMQLPLADAHRNHQVSIPVPNPQAEVSHHLLTSTHHQPVHHQQYHHHHQQQLPYTSWLPECFTVTTFDTAYITGWVQSEEEYLQVLEKHRHAFGCAFLAWSNDKERTFKAEADRRVMWKKDFIDPGCPLTVHHSLILACAYSDQSKGKPNTSSQQNLQTTDFSCLAPGMEESIIQVPSGFVQDGTSLEIQYFDAAHQYPELQSLIKPDETYIILVDKS</sequence>
<name>A0AAV4EQS4_9GAST</name>
<keyword evidence="2" id="KW-1185">Reference proteome</keyword>
<proteinExistence type="predicted"/>
<gene>
    <name evidence="1" type="ORF">ElyMa_000140000</name>
</gene>
<comment type="caution">
    <text evidence="1">The sequence shown here is derived from an EMBL/GenBank/DDBJ whole genome shotgun (WGS) entry which is preliminary data.</text>
</comment>
<reference evidence="1 2" key="1">
    <citation type="journal article" date="2021" name="Elife">
        <title>Chloroplast acquisition without the gene transfer in kleptoplastic sea slugs, Plakobranchus ocellatus.</title>
        <authorList>
            <person name="Maeda T."/>
            <person name="Takahashi S."/>
            <person name="Yoshida T."/>
            <person name="Shimamura S."/>
            <person name="Takaki Y."/>
            <person name="Nagai Y."/>
            <person name="Toyoda A."/>
            <person name="Suzuki Y."/>
            <person name="Arimoto A."/>
            <person name="Ishii H."/>
            <person name="Satoh N."/>
            <person name="Nishiyama T."/>
            <person name="Hasebe M."/>
            <person name="Maruyama T."/>
            <person name="Minagawa J."/>
            <person name="Obokata J."/>
            <person name="Shigenobu S."/>
        </authorList>
    </citation>
    <scope>NUCLEOTIDE SEQUENCE [LARGE SCALE GENOMIC DNA]</scope>
</reference>
<dbReference type="AlphaFoldDB" id="A0AAV4EQS4"/>
<dbReference type="Proteomes" id="UP000762676">
    <property type="component" value="Unassembled WGS sequence"/>
</dbReference>
<accession>A0AAV4EQS4</accession>
<evidence type="ECO:0000313" key="2">
    <source>
        <dbReference type="Proteomes" id="UP000762676"/>
    </source>
</evidence>
<organism evidence="1 2">
    <name type="scientific">Elysia marginata</name>
    <dbReference type="NCBI Taxonomy" id="1093978"/>
    <lineage>
        <taxon>Eukaryota</taxon>
        <taxon>Metazoa</taxon>
        <taxon>Spiralia</taxon>
        <taxon>Lophotrochozoa</taxon>
        <taxon>Mollusca</taxon>
        <taxon>Gastropoda</taxon>
        <taxon>Heterobranchia</taxon>
        <taxon>Euthyneura</taxon>
        <taxon>Panpulmonata</taxon>
        <taxon>Sacoglossa</taxon>
        <taxon>Placobranchoidea</taxon>
        <taxon>Plakobranchidae</taxon>
        <taxon>Elysia</taxon>
    </lineage>
</organism>
<dbReference type="EMBL" id="BMAT01000257">
    <property type="protein sequence ID" value="GFR62823.1"/>
    <property type="molecule type" value="Genomic_DNA"/>
</dbReference>
<evidence type="ECO:0000313" key="1">
    <source>
        <dbReference type="EMBL" id="GFR62823.1"/>
    </source>
</evidence>
<protein>
    <submittedName>
        <fullName evidence="1">Uncharacterized protein</fullName>
    </submittedName>
</protein>